<reference evidence="6 7" key="1">
    <citation type="submission" date="2023-11" db="EMBL/GenBank/DDBJ databases">
        <title>Gilvimarinus fulvus sp. nov., isolated from the surface of Kelp.</title>
        <authorList>
            <person name="Sun Y.Y."/>
            <person name="Gong Y."/>
            <person name="Du Z.J."/>
        </authorList>
    </citation>
    <scope>NUCLEOTIDE SEQUENCE [LARGE SCALE GENOMIC DNA]</scope>
    <source>
        <strain evidence="6 7">SDUM040013</strain>
    </source>
</reference>
<evidence type="ECO:0000256" key="1">
    <source>
        <dbReference type="ARBA" id="ARBA00009437"/>
    </source>
</evidence>
<comment type="similarity">
    <text evidence="1">Belongs to the LysR transcriptional regulatory family.</text>
</comment>
<name>A0ABU4RY74_9GAMM</name>
<dbReference type="Gene3D" id="3.40.190.290">
    <property type="match status" value="1"/>
</dbReference>
<dbReference type="PROSITE" id="PS50931">
    <property type="entry name" value="HTH_LYSR"/>
    <property type="match status" value="1"/>
</dbReference>
<dbReference type="PRINTS" id="PR00039">
    <property type="entry name" value="HTHLYSR"/>
</dbReference>
<keyword evidence="7" id="KW-1185">Reference proteome</keyword>
<evidence type="ECO:0000256" key="4">
    <source>
        <dbReference type="ARBA" id="ARBA00023163"/>
    </source>
</evidence>
<evidence type="ECO:0000256" key="3">
    <source>
        <dbReference type="ARBA" id="ARBA00023125"/>
    </source>
</evidence>
<dbReference type="SUPFAM" id="SSF53850">
    <property type="entry name" value="Periplasmic binding protein-like II"/>
    <property type="match status" value="1"/>
</dbReference>
<sequence>MNHHLFTHLPFLAALYRHHSFTKAAQSLHVSQTAVTYQIKQLETKLGSTLVLRQSGSQLRFTADGESLVRQYLDCEKRLNLAIEGLSHGKNRGTLRLSTPVDFGSLIAPNLVKSLRKLAPELKVELHSSDSNVDLMHDHWDIAIRSRIGTAPSGLFASPMCLLASLEYIKQQGAPAGLSQLHRHTILLRQGSALRSWQQLLGAPPEFAHRLTFGDVLGMREAALAGLGIALLPEFVARREIQRGELIKLLPKQCQALTVQFDITRIDTPQTEHYEGLIRQAFQTIGQ</sequence>
<gene>
    <name evidence="6" type="ORF">SCD92_10665</name>
</gene>
<proteinExistence type="inferred from homology"/>
<dbReference type="PANTHER" id="PTHR30537">
    <property type="entry name" value="HTH-TYPE TRANSCRIPTIONAL REGULATOR"/>
    <property type="match status" value="1"/>
</dbReference>
<dbReference type="Proteomes" id="UP001273505">
    <property type="component" value="Unassembled WGS sequence"/>
</dbReference>
<accession>A0ABU4RY74</accession>
<dbReference type="InterPro" id="IPR005119">
    <property type="entry name" value="LysR_subst-bd"/>
</dbReference>
<keyword evidence="2" id="KW-0805">Transcription regulation</keyword>
<dbReference type="SUPFAM" id="SSF46785">
    <property type="entry name" value="Winged helix' DNA-binding domain"/>
    <property type="match status" value="1"/>
</dbReference>
<evidence type="ECO:0000313" key="6">
    <source>
        <dbReference type="EMBL" id="MDX6849823.1"/>
    </source>
</evidence>
<evidence type="ECO:0000256" key="2">
    <source>
        <dbReference type="ARBA" id="ARBA00023015"/>
    </source>
</evidence>
<evidence type="ECO:0000313" key="7">
    <source>
        <dbReference type="Proteomes" id="UP001273505"/>
    </source>
</evidence>
<dbReference type="Gene3D" id="1.10.10.10">
    <property type="entry name" value="Winged helix-like DNA-binding domain superfamily/Winged helix DNA-binding domain"/>
    <property type="match status" value="1"/>
</dbReference>
<dbReference type="InterPro" id="IPR058163">
    <property type="entry name" value="LysR-type_TF_proteobact-type"/>
</dbReference>
<dbReference type="RefSeq" id="WP_302722381.1">
    <property type="nucleotide sequence ID" value="NZ_JAULRU010000548.1"/>
</dbReference>
<dbReference type="InterPro" id="IPR036388">
    <property type="entry name" value="WH-like_DNA-bd_sf"/>
</dbReference>
<dbReference type="EMBL" id="JAXAFO010000015">
    <property type="protein sequence ID" value="MDX6849823.1"/>
    <property type="molecule type" value="Genomic_DNA"/>
</dbReference>
<dbReference type="InterPro" id="IPR000847">
    <property type="entry name" value="LysR_HTH_N"/>
</dbReference>
<evidence type="ECO:0000259" key="5">
    <source>
        <dbReference type="PROSITE" id="PS50931"/>
    </source>
</evidence>
<keyword evidence="4" id="KW-0804">Transcription</keyword>
<dbReference type="Pfam" id="PF00126">
    <property type="entry name" value="HTH_1"/>
    <property type="match status" value="1"/>
</dbReference>
<protein>
    <submittedName>
        <fullName evidence="6">LysR family transcriptional regulator</fullName>
    </submittedName>
</protein>
<organism evidence="6 7">
    <name type="scientific">Gilvimarinus gilvus</name>
    <dbReference type="NCBI Taxonomy" id="3058038"/>
    <lineage>
        <taxon>Bacteria</taxon>
        <taxon>Pseudomonadati</taxon>
        <taxon>Pseudomonadota</taxon>
        <taxon>Gammaproteobacteria</taxon>
        <taxon>Cellvibrionales</taxon>
        <taxon>Cellvibrionaceae</taxon>
        <taxon>Gilvimarinus</taxon>
    </lineage>
</organism>
<dbReference type="Pfam" id="PF03466">
    <property type="entry name" value="LysR_substrate"/>
    <property type="match status" value="1"/>
</dbReference>
<dbReference type="CDD" id="cd08422">
    <property type="entry name" value="PBP2_CrgA_like"/>
    <property type="match status" value="1"/>
</dbReference>
<keyword evidence="3" id="KW-0238">DNA-binding</keyword>
<dbReference type="PANTHER" id="PTHR30537:SF5">
    <property type="entry name" value="HTH-TYPE TRANSCRIPTIONAL ACTIVATOR TTDR-RELATED"/>
    <property type="match status" value="1"/>
</dbReference>
<comment type="caution">
    <text evidence="6">The sequence shown here is derived from an EMBL/GenBank/DDBJ whole genome shotgun (WGS) entry which is preliminary data.</text>
</comment>
<feature type="domain" description="HTH lysR-type" evidence="5">
    <location>
        <begin position="1"/>
        <end position="62"/>
    </location>
</feature>
<dbReference type="InterPro" id="IPR036390">
    <property type="entry name" value="WH_DNA-bd_sf"/>
</dbReference>